<keyword evidence="4" id="KW-0472">Membrane</keyword>
<comment type="similarity">
    <text evidence="2">Belongs to the SusD family.</text>
</comment>
<protein>
    <submittedName>
        <fullName evidence="8">Starch-binding associating with outer membrane</fullName>
    </submittedName>
</protein>
<dbReference type="Gene3D" id="1.25.40.10">
    <property type="entry name" value="Tetratricopeptide repeat domain"/>
    <property type="match status" value="1"/>
</dbReference>
<evidence type="ECO:0000256" key="4">
    <source>
        <dbReference type="ARBA" id="ARBA00023136"/>
    </source>
</evidence>
<dbReference type="InterPro" id="IPR012944">
    <property type="entry name" value="SusD_RagB_dom"/>
</dbReference>
<accession>A0ABY1R3M8</accession>
<dbReference type="InterPro" id="IPR011990">
    <property type="entry name" value="TPR-like_helical_dom_sf"/>
</dbReference>
<feature type="chain" id="PRO_5046406455" evidence="6">
    <location>
        <begin position="24"/>
        <end position="521"/>
    </location>
</feature>
<comment type="caution">
    <text evidence="8">The sequence shown here is derived from an EMBL/GenBank/DDBJ whole genome shotgun (WGS) entry which is preliminary data.</text>
</comment>
<dbReference type="Proteomes" id="UP001158050">
    <property type="component" value="Unassembled WGS sequence"/>
</dbReference>
<evidence type="ECO:0000259" key="7">
    <source>
        <dbReference type="Pfam" id="PF07980"/>
    </source>
</evidence>
<name>A0ABY1R3M8_9FLAO</name>
<comment type="subcellular location">
    <subcellularLocation>
        <location evidence="1">Cell outer membrane</location>
    </subcellularLocation>
</comment>
<keyword evidence="9" id="KW-1185">Reference proteome</keyword>
<dbReference type="Gene3D" id="1.10.3780.10">
    <property type="entry name" value="SusD-like"/>
    <property type="match status" value="1"/>
</dbReference>
<evidence type="ECO:0000256" key="2">
    <source>
        <dbReference type="ARBA" id="ARBA00006275"/>
    </source>
</evidence>
<reference evidence="8 9" key="1">
    <citation type="submission" date="2017-05" db="EMBL/GenBank/DDBJ databases">
        <authorList>
            <person name="Varghese N."/>
            <person name="Submissions S."/>
        </authorList>
    </citation>
    <scope>NUCLEOTIDE SEQUENCE [LARGE SCALE GENOMIC DNA]</scope>
    <source>
        <strain evidence="8 9">DSM 18015</strain>
    </source>
</reference>
<dbReference type="Gene3D" id="1.25.40.390">
    <property type="match status" value="1"/>
</dbReference>
<feature type="domain" description="RagB/SusD" evidence="7">
    <location>
        <begin position="374"/>
        <end position="521"/>
    </location>
</feature>
<dbReference type="Pfam" id="PF07980">
    <property type="entry name" value="SusD_RagB"/>
    <property type="match status" value="1"/>
</dbReference>
<proteinExistence type="inferred from homology"/>
<evidence type="ECO:0000313" key="8">
    <source>
        <dbReference type="EMBL" id="SMP93031.1"/>
    </source>
</evidence>
<evidence type="ECO:0000256" key="1">
    <source>
        <dbReference type="ARBA" id="ARBA00004442"/>
    </source>
</evidence>
<dbReference type="RefSeq" id="WP_283416702.1">
    <property type="nucleotide sequence ID" value="NZ_FXUO01000004.1"/>
</dbReference>
<feature type="signal peptide" evidence="6">
    <location>
        <begin position="1"/>
        <end position="23"/>
    </location>
</feature>
<evidence type="ECO:0000256" key="6">
    <source>
        <dbReference type="SAM" id="SignalP"/>
    </source>
</evidence>
<keyword evidence="3 6" id="KW-0732">Signal</keyword>
<sequence length="521" mass="58148">MRKIYLKVLAVSSLFLISTYSCIGDLDVDNKVEPTLENLLQQDPNAVDGLLSRLYASFALSSVSGPGDSDLGSTDNAGESPFIRGLVNLQDFTADDLKNRWGDNGLDQLTTTSNWTSNNKFFGYVFNRIYYTIPQATNLILIMKSNQVNYANKEQVISELRFLRALSYYYLIDFFGKGPLLNDETFNTSAPLPETSRADLFKFAESELLAIESSLPPTNSYGRANKSCARMLLAKLYMNAEVYTGTSRYNDAAVFLNKIISEGGYQLESNFRKNFSADNNTSKEIIFPLIADAVNSQSYGNTTYIVNGSLSSDDMTLANYGATEGWAGHRATKSWYGLYGNSAAEILSNPDIRGHYFFTTGHTWEMNDYKTWSDGFPSVKFWNKNSDGSGVPTSFSSTDFPLFRYSDVLLMYAECALRGASSANLNQALVYFNMVRERAGAVPFTTINLQNILDERGRELNFEGMRRQDLIRFGKFTGGSYLWPWKGGVKEGTSIPDTYKLFPIPTTALQANPNLTQNPGY</sequence>
<dbReference type="CDD" id="cd08977">
    <property type="entry name" value="SusD"/>
    <property type="match status" value="1"/>
</dbReference>
<dbReference type="PROSITE" id="PS51257">
    <property type="entry name" value="PROKAR_LIPOPROTEIN"/>
    <property type="match status" value="1"/>
</dbReference>
<evidence type="ECO:0000256" key="5">
    <source>
        <dbReference type="ARBA" id="ARBA00023237"/>
    </source>
</evidence>
<evidence type="ECO:0000256" key="3">
    <source>
        <dbReference type="ARBA" id="ARBA00022729"/>
    </source>
</evidence>
<evidence type="ECO:0000313" key="9">
    <source>
        <dbReference type="Proteomes" id="UP001158050"/>
    </source>
</evidence>
<gene>
    <name evidence="8" type="ORF">SAMN05421679_104245</name>
</gene>
<dbReference type="EMBL" id="FXUO01000004">
    <property type="protein sequence ID" value="SMP93031.1"/>
    <property type="molecule type" value="Genomic_DNA"/>
</dbReference>
<dbReference type="SUPFAM" id="SSF48452">
    <property type="entry name" value="TPR-like"/>
    <property type="match status" value="1"/>
</dbReference>
<organism evidence="8 9">
    <name type="scientific">Epilithonimonas pallida</name>
    <dbReference type="NCBI Taxonomy" id="373671"/>
    <lineage>
        <taxon>Bacteria</taxon>
        <taxon>Pseudomonadati</taxon>
        <taxon>Bacteroidota</taxon>
        <taxon>Flavobacteriia</taxon>
        <taxon>Flavobacteriales</taxon>
        <taxon>Weeksellaceae</taxon>
        <taxon>Chryseobacterium group</taxon>
        <taxon>Epilithonimonas</taxon>
    </lineage>
</organism>
<keyword evidence="5" id="KW-0998">Cell outer membrane</keyword>